<feature type="region of interest" description="Disordered" evidence="5">
    <location>
        <begin position="1"/>
        <end position="22"/>
    </location>
</feature>
<gene>
    <name evidence="6" type="ORF">TEK04_18750</name>
</gene>
<dbReference type="PANTHER" id="PTHR30168:SF0">
    <property type="entry name" value="INNER MEMBRANE PROTEIN"/>
    <property type="match status" value="1"/>
</dbReference>
<accession>A0ABU8DYH8</accession>
<name>A0ABU8DYH8_9ACTN</name>
<sequence length="488" mass="51158">MMGRRSGRGPDAGEREPMPSTSRPAALTAGILALAVVLTGCATTQVAGQASPAGPPITDVAPADFPITGAAETEADVTSRNALADLVDYWTQVFPEVYGEDFAPLTGGYFSVDPGDVDPSAYPDGEIGCGADPADVEQNAFYCPPDTGEATADSISYDRDFLQELGDTYGRFLPALIMAHEFGHAVQGRVGYPADDTSINVETQADCFAGAWTRWVADGNSSHETIRAPELDDLLAGYSIVRDPPGTGVDDSRAHGSYFDRVSAIQDGYDGGAAACRDNYGSDRVFTQSEFLSDQDLANDGNAPPAETARLVQTALPIYFEDSFPEDLGTDFSAPTIEPFDGDAPGCLAPDAAVGFCADDDTVYYDATDLAGPAYTEIGDYAVLTAVAIPYGLAARAQLGLSTDDQDAIRSATCQAGAFSGAALYGEVVRGEDGIQLSPGDFDEAVTFLLTYGTDPTVFPEVGLSGFQLVDVFRQGFLYGLTSCGLEA</sequence>
<comment type="caution">
    <text evidence="6">The sequence shown here is derived from an EMBL/GenBank/DDBJ whole genome shotgun (WGS) entry which is preliminary data.</text>
</comment>
<evidence type="ECO:0000256" key="2">
    <source>
        <dbReference type="ARBA" id="ARBA00022692"/>
    </source>
</evidence>
<comment type="subcellular location">
    <subcellularLocation>
        <location evidence="1">Membrane</location>
        <topology evidence="1">Single-pass membrane protein</topology>
    </subcellularLocation>
</comment>
<keyword evidence="4" id="KW-0472">Membrane</keyword>
<dbReference type="InterPro" id="IPR007343">
    <property type="entry name" value="Uncharacterised_pept_Zn_put"/>
</dbReference>
<keyword evidence="3" id="KW-1133">Transmembrane helix</keyword>
<evidence type="ECO:0000256" key="5">
    <source>
        <dbReference type="SAM" id="MobiDB-lite"/>
    </source>
</evidence>
<evidence type="ECO:0000256" key="4">
    <source>
        <dbReference type="ARBA" id="ARBA00023136"/>
    </source>
</evidence>
<dbReference type="PANTHER" id="PTHR30168">
    <property type="entry name" value="PUTATIVE MEMBRANE PROTEIN YPFJ"/>
    <property type="match status" value="1"/>
</dbReference>
<dbReference type="Proteomes" id="UP001361570">
    <property type="component" value="Unassembled WGS sequence"/>
</dbReference>
<evidence type="ECO:0000256" key="3">
    <source>
        <dbReference type="ARBA" id="ARBA00022989"/>
    </source>
</evidence>
<evidence type="ECO:0000313" key="7">
    <source>
        <dbReference type="Proteomes" id="UP001361570"/>
    </source>
</evidence>
<reference evidence="6 7" key="1">
    <citation type="submission" date="2024-03" db="EMBL/GenBank/DDBJ databases">
        <title>Draft genome sequence of Klenkia sp. LSe6-5.</title>
        <authorList>
            <person name="Duangmal K."/>
            <person name="Chantavorakit T."/>
        </authorList>
    </citation>
    <scope>NUCLEOTIDE SEQUENCE [LARGE SCALE GENOMIC DNA]</scope>
    <source>
        <strain evidence="6 7">LSe6-5</strain>
    </source>
</reference>
<evidence type="ECO:0000313" key="6">
    <source>
        <dbReference type="EMBL" id="MEI4273765.1"/>
    </source>
</evidence>
<keyword evidence="2" id="KW-0812">Transmembrane</keyword>
<proteinExistence type="predicted"/>
<dbReference type="Pfam" id="PF04228">
    <property type="entry name" value="Zn_peptidase"/>
    <property type="match status" value="1"/>
</dbReference>
<dbReference type="EMBL" id="JBAPLU010000026">
    <property type="protein sequence ID" value="MEI4273765.1"/>
    <property type="molecule type" value="Genomic_DNA"/>
</dbReference>
<evidence type="ECO:0000256" key="1">
    <source>
        <dbReference type="ARBA" id="ARBA00004167"/>
    </source>
</evidence>
<organism evidence="6 7">
    <name type="scientific">Klenkia sesuvii</name>
    <dbReference type="NCBI Taxonomy" id="3103137"/>
    <lineage>
        <taxon>Bacteria</taxon>
        <taxon>Bacillati</taxon>
        <taxon>Actinomycetota</taxon>
        <taxon>Actinomycetes</taxon>
        <taxon>Geodermatophilales</taxon>
        <taxon>Geodermatophilaceae</taxon>
        <taxon>Klenkia</taxon>
    </lineage>
</organism>
<keyword evidence="7" id="KW-1185">Reference proteome</keyword>
<dbReference type="SUPFAM" id="SSF55486">
    <property type="entry name" value="Metalloproteases ('zincins'), catalytic domain"/>
    <property type="match status" value="1"/>
</dbReference>
<protein>
    <submittedName>
        <fullName evidence="6">Neutral zinc metallopeptidase</fullName>
    </submittedName>
</protein>